<keyword evidence="5" id="KW-0378">Hydrolase</keyword>
<dbReference type="Pfam" id="PF02578">
    <property type="entry name" value="Cu-oxidase_4"/>
    <property type="match status" value="1"/>
</dbReference>
<evidence type="ECO:0000256" key="7">
    <source>
        <dbReference type="ARBA" id="ARBA00047989"/>
    </source>
</evidence>
<dbReference type="InterPro" id="IPR038371">
    <property type="entry name" value="Cu_polyphenol_OxRdtase_sf"/>
</dbReference>
<dbReference type="InterPro" id="IPR011324">
    <property type="entry name" value="Cytotoxic_necrot_fac-like_cat"/>
</dbReference>
<organism evidence="11 12">
    <name type="scientific">Campylobacter porcelli</name>
    <dbReference type="NCBI Taxonomy" id="1660073"/>
    <lineage>
        <taxon>Bacteria</taxon>
        <taxon>Pseudomonadati</taxon>
        <taxon>Campylobacterota</taxon>
        <taxon>Epsilonproteobacteria</taxon>
        <taxon>Campylobacterales</taxon>
        <taxon>Campylobacteraceae</taxon>
        <taxon>Campylobacter</taxon>
    </lineage>
</organism>
<keyword evidence="3" id="KW-0808">Transferase</keyword>
<accession>A0A1X9SUY1</accession>
<dbReference type="KEGG" id="camy:CSUIS_0208"/>
<comment type="similarity">
    <text evidence="2 10">Belongs to the purine nucleoside phosphorylase YfiH/LACC1 family.</text>
</comment>
<evidence type="ECO:0000256" key="10">
    <source>
        <dbReference type="RuleBase" id="RU361274"/>
    </source>
</evidence>
<dbReference type="Proteomes" id="UP000194260">
    <property type="component" value="Chromosome"/>
</dbReference>
<evidence type="ECO:0000256" key="8">
    <source>
        <dbReference type="ARBA" id="ARBA00048968"/>
    </source>
</evidence>
<evidence type="ECO:0000313" key="11">
    <source>
        <dbReference type="EMBL" id="ARR00055.1"/>
    </source>
</evidence>
<dbReference type="RefSeq" id="WP_086296762.1">
    <property type="nucleotide sequence ID" value="NZ_CP018789.1"/>
</dbReference>
<dbReference type="PANTHER" id="PTHR30616:SF2">
    <property type="entry name" value="PURINE NUCLEOSIDE PHOSPHORYLASE LACC1"/>
    <property type="match status" value="1"/>
</dbReference>
<evidence type="ECO:0000256" key="9">
    <source>
        <dbReference type="ARBA" id="ARBA00049893"/>
    </source>
</evidence>
<comment type="catalytic activity">
    <reaction evidence="7">
        <text>adenosine + H2O + H(+) = inosine + NH4(+)</text>
        <dbReference type="Rhea" id="RHEA:24408"/>
        <dbReference type="ChEBI" id="CHEBI:15377"/>
        <dbReference type="ChEBI" id="CHEBI:15378"/>
        <dbReference type="ChEBI" id="CHEBI:16335"/>
        <dbReference type="ChEBI" id="CHEBI:17596"/>
        <dbReference type="ChEBI" id="CHEBI:28938"/>
        <dbReference type="EC" id="3.5.4.4"/>
    </reaction>
    <physiologicalReaction direction="left-to-right" evidence="7">
        <dbReference type="Rhea" id="RHEA:24409"/>
    </physiologicalReaction>
</comment>
<dbReference type="STRING" id="1660073.CSUIS_0208"/>
<comment type="catalytic activity">
    <reaction evidence="8">
        <text>adenosine + phosphate = alpha-D-ribose 1-phosphate + adenine</text>
        <dbReference type="Rhea" id="RHEA:27642"/>
        <dbReference type="ChEBI" id="CHEBI:16335"/>
        <dbReference type="ChEBI" id="CHEBI:16708"/>
        <dbReference type="ChEBI" id="CHEBI:43474"/>
        <dbReference type="ChEBI" id="CHEBI:57720"/>
        <dbReference type="EC" id="2.4.2.1"/>
    </reaction>
    <physiologicalReaction direction="left-to-right" evidence="8">
        <dbReference type="Rhea" id="RHEA:27643"/>
    </physiologicalReaction>
</comment>
<reference evidence="12" key="1">
    <citation type="journal article" date="2017" name="Genome Biol. Evol.">
        <title>Comparative Genomic Analysis Identifies a Campylobacter Clade Deficient in Selenium Metabolism.</title>
        <authorList>
            <person name="Miller W.G."/>
            <person name="Yee E."/>
            <person name="Lopes B.S."/>
            <person name="Chapman M.H."/>
            <person name="Huynh S."/>
            <person name="Bono J.L."/>
            <person name="Parker C.T."/>
            <person name="Strachan N.J.C."/>
            <person name="Forbes K.J."/>
        </authorList>
    </citation>
    <scope>NUCLEOTIDE SEQUENCE [LARGE SCALE GENOMIC DNA]</scope>
    <source>
        <strain evidence="12">RM6137</strain>
    </source>
</reference>
<dbReference type="PANTHER" id="PTHR30616">
    <property type="entry name" value="UNCHARACTERIZED PROTEIN YFIH"/>
    <property type="match status" value="1"/>
</dbReference>
<dbReference type="CDD" id="cd16833">
    <property type="entry name" value="YfiH"/>
    <property type="match status" value="1"/>
</dbReference>
<dbReference type="NCBIfam" id="TIGR00726">
    <property type="entry name" value="peptidoglycan editing factor PgeF"/>
    <property type="match status" value="1"/>
</dbReference>
<proteinExistence type="inferred from homology"/>
<keyword evidence="4" id="KW-0479">Metal-binding</keyword>
<dbReference type="GO" id="GO:0017061">
    <property type="term" value="F:S-methyl-5-thioadenosine phosphorylase activity"/>
    <property type="evidence" value="ECO:0007669"/>
    <property type="project" value="UniProtKB-EC"/>
</dbReference>
<comment type="catalytic activity">
    <reaction evidence="1">
        <text>inosine + phosphate = alpha-D-ribose 1-phosphate + hypoxanthine</text>
        <dbReference type="Rhea" id="RHEA:27646"/>
        <dbReference type="ChEBI" id="CHEBI:17368"/>
        <dbReference type="ChEBI" id="CHEBI:17596"/>
        <dbReference type="ChEBI" id="CHEBI:43474"/>
        <dbReference type="ChEBI" id="CHEBI:57720"/>
        <dbReference type="EC" id="2.4.2.1"/>
    </reaction>
    <physiologicalReaction direction="left-to-right" evidence="1">
        <dbReference type="Rhea" id="RHEA:27647"/>
    </physiologicalReaction>
</comment>
<evidence type="ECO:0000256" key="1">
    <source>
        <dbReference type="ARBA" id="ARBA00000553"/>
    </source>
</evidence>
<dbReference type="SUPFAM" id="SSF64438">
    <property type="entry name" value="CNF1/YfiH-like putative cysteine hydrolases"/>
    <property type="match status" value="1"/>
</dbReference>
<gene>
    <name evidence="11" type="ORF">CSUIS_0208</name>
</gene>
<evidence type="ECO:0000256" key="3">
    <source>
        <dbReference type="ARBA" id="ARBA00022679"/>
    </source>
</evidence>
<evidence type="ECO:0000256" key="2">
    <source>
        <dbReference type="ARBA" id="ARBA00007353"/>
    </source>
</evidence>
<protein>
    <recommendedName>
        <fullName evidence="10">Purine nucleoside phosphorylase</fullName>
    </recommendedName>
</protein>
<dbReference type="Gene3D" id="3.60.140.10">
    <property type="entry name" value="CNF1/YfiH-like putative cysteine hydrolases"/>
    <property type="match status" value="1"/>
</dbReference>
<evidence type="ECO:0000256" key="6">
    <source>
        <dbReference type="ARBA" id="ARBA00022833"/>
    </source>
</evidence>
<evidence type="ECO:0000256" key="5">
    <source>
        <dbReference type="ARBA" id="ARBA00022801"/>
    </source>
</evidence>
<name>A0A1X9SUY1_9BACT</name>
<dbReference type="GO" id="GO:0005507">
    <property type="term" value="F:copper ion binding"/>
    <property type="evidence" value="ECO:0007669"/>
    <property type="project" value="TreeGrafter"/>
</dbReference>
<dbReference type="InterPro" id="IPR003730">
    <property type="entry name" value="Cu_polyphenol_OxRdtase"/>
</dbReference>
<evidence type="ECO:0000256" key="4">
    <source>
        <dbReference type="ARBA" id="ARBA00022723"/>
    </source>
</evidence>
<keyword evidence="6" id="KW-0862">Zinc</keyword>
<dbReference type="AlphaFoldDB" id="A0A1X9SUY1"/>
<sequence>MLVSIDDDKIIAGFTTKFGGVSNGVYGSLNLAYHVGDSSQNVRQNRDTLASKIGAKNLIFMEQIHSDFVMEYSGLNLPPCDAIFTHLKGVGICAMVADCAAVLLYDKKLGVVAAIHAGRAGVVSKIVSKTIDKIGSNPKNIKAIIGPNIKKNCYEIGDLDLGEFNKFKDNAKFDINGALRAELNTLGVVDYEFSDICNHCNERFYSYRRDKITGRFAGFIMLKG</sequence>
<evidence type="ECO:0000313" key="12">
    <source>
        <dbReference type="Proteomes" id="UP000194260"/>
    </source>
</evidence>
<dbReference type="EMBL" id="CP018789">
    <property type="protein sequence ID" value="ARR00055.1"/>
    <property type="molecule type" value="Genomic_DNA"/>
</dbReference>
<comment type="catalytic activity">
    <reaction evidence="9">
        <text>S-methyl-5'-thioadenosine + phosphate = 5-(methylsulfanyl)-alpha-D-ribose 1-phosphate + adenine</text>
        <dbReference type="Rhea" id="RHEA:11852"/>
        <dbReference type="ChEBI" id="CHEBI:16708"/>
        <dbReference type="ChEBI" id="CHEBI:17509"/>
        <dbReference type="ChEBI" id="CHEBI:43474"/>
        <dbReference type="ChEBI" id="CHEBI:58533"/>
        <dbReference type="EC" id="2.4.2.28"/>
    </reaction>
    <physiologicalReaction direction="left-to-right" evidence="9">
        <dbReference type="Rhea" id="RHEA:11853"/>
    </physiologicalReaction>
</comment>
<dbReference type="GO" id="GO:0016787">
    <property type="term" value="F:hydrolase activity"/>
    <property type="evidence" value="ECO:0007669"/>
    <property type="project" value="UniProtKB-KW"/>
</dbReference>